<evidence type="ECO:0000256" key="5">
    <source>
        <dbReference type="ARBA" id="ARBA00023157"/>
    </source>
</evidence>
<dbReference type="PANTHER" id="PTHR33109">
    <property type="entry name" value="EPIDERMAL PATTERNING FACTOR-LIKE PROTEIN 4"/>
    <property type="match status" value="1"/>
</dbReference>
<sequence length="93" mass="9714">QPARGELSFKIGSRPPSCSNKCNSCLPCQAVQVPAPLSHQSPSSSSTPSSSSSSSSSSPQGESSSPPSQVCSEYSNYKPEGWKCKCGNKLYNP</sequence>
<evidence type="ECO:0000256" key="3">
    <source>
        <dbReference type="ARBA" id="ARBA00022525"/>
    </source>
</evidence>
<dbReference type="OrthoDB" id="1843021at2759"/>
<keyword evidence="5" id="KW-1015">Disulfide bond</keyword>
<dbReference type="AlphaFoldDB" id="D8SK65"/>
<dbReference type="FunCoup" id="D8SK65">
    <property type="interactions" value="82"/>
</dbReference>
<evidence type="ECO:0000256" key="2">
    <source>
        <dbReference type="ARBA" id="ARBA00008127"/>
    </source>
</evidence>
<keyword evidence="8" id="KW-1185">Reference proteome</keyword>
<dbReference type="GO" id="GO:0005576">
    <property type="term" value="C:extracellular region"/>
    <property type="evidence" value="ECO:0007669"/>
    <property type="project" value="UniProtKB-SubCell"/>
</dbReference>
<dbReference type="Pfam" id="PF17181">
    <property type="entry name" value="EPF"/>
    <property type="match status" value="1"/>
</dbReference>
<dbReference type="EMBL" id="GL377624">
    <property type="protein sequence ID" value="EFJ15279.1"/>
    <property type="molecule type" value="Genomic_DNA"/>
</dbReference>
<feature type="non-terminal residue" evidence="7">
    <location>
        <position position="1"/>
    </location>
</feature>
<organism evidence="8">
    <name type="scientific">Selaginella moellendorffii</name>
    <name type="common">Spikemoss</name>
    <dbReference type="NCBI Taxonomy" id="88036"/>
    <lineage>
        <taxon>Eukaryota</taxon>
        <taxon>Viridiplantae</taxon>
        <taxon>Streptophyta</taxon>
        <taxon>Embryophyta</taxon>
        <taxon>Tracheophyta</taxon>
        <taxon>Lycopodiopsida</taxon>
        <taxon>Selaginellales</taxon>
        <taxon>Selaginellaceae</taxon>
        <taxon>Selaginella</taxon>
    </lineage>
</organism>
<evidence type="ECO:0000256" key="1">
    <source>
        <dbReference type="ARBA" id="ARBA00004613"/>
    </source>
</evidence>
<comment type="similarity">
    <text evidence="2">Belongs to the plant cysteine rich small secretory peptide family. Epidermal patterning factor subfamily.</text>
</comment>
<dbReference type="PANTHER" id="PTHR33109:SF3">
    <property type="entry name" value="EPIDERMAL PATTERNING FACTOR-LIKE PROTEIN"/>
    <property type="match status" value="1"/>
</dbReference>
<name>D8SK65_SELML</name>
<dbReference type="GO" id="GO:0010052">
    <property type="term" value="P:guard cell differentiation"/>
    <property type="evidence" value="ECO:0000318"/>
    <property type="project" value="GO_Central"/>
</dbReference>
<dbReference type="HOGENOM" id="CLU_135272_2_2_1"/>
<keyword evidence="3" id="KW-0964">Secreted</keyword>
<feature type="region of interest" description="Disordered" evidence="6">
    <location>
        <begin position="36"/>
        <end position="80"/>
    </location>
</feature>
<evidence type="ECO:0000313" key="7">
    <source>
        <dbReference type="EMBL" id="EFJ15279.1"/>
    </source>
</evidence>
<dbReference type="OMA" id="FIDSRSW"/>
<dbReference type="STRING" id="88036.D8SK65"/>
<evidence type="ECO:0008006" key="9">
    <source>
        <dbReference type="Google" id="ProtNLM"/>
    </source>
</evidence>
<dbReference type="eggNOG" id="ENOG502SAGJ">
    <property type="taxonomic scope" value="Eukaryota"/>
</dbReference>
<keyword evidence="4" id="KW-0732">Signal</keyword>
<feature type="compositionally biased region" description="Low complexity" evidence="6">
    <location>
        <begin position="38"/>
        <end position="69"/>
    </location>
</feature>
<dbReference type="Gramene" id="EFJ15279">
    <property type="protein sequence ID" value="EFJ15279"/>
    <property type="gene ID" value="SELMODRAFT_118913"/>
</dbReference>
<proteinExistence type="inferred from homology"/>
<dbReference type="Proteomes" id="UP000001514">
    <property type="component" value="Unassembled WGS sequence"/>
</dbReference>
<comment type="subcellular location">
    <subcellularLocation>
        <location evidence="1">Secreted</location>
    </subcellularLocation>
</comment>
<protein>
    <recommendedName>
        <fullName evidence="9">Epidermal patterning factor-like protein</fullName>
    </recommendedName>
</protein>
<evidence type="ECO:0000313" key="8">
    <source>
        <dbReference type="Proteomes" id="UP000001514"/>
    </source>
</evidence>
<dbReference type="KEGG" id="smo:SELMODRAFT_118913"/>
<dbReference type="InParanoid" id="D8SK65"/>
<gene>
    <name evidence="7" type="ORF">SELMODRAFT_118913</name>
</gene>
<accession>D8SK65</accession>
<dbReference type="InterPro" id="IPR039455">
    <property type="entry name" value="EPFL"/>
</dbReference>
<evidence type="ECO:0000256" key="6">
    <source>
        <dbReference type="SAM" id="MobiDB-lite"/>
    </source>
</evidence>
<reference evidence="7 8" key="1">
    <citation type="journal article" date="2011" name="Science">
        <title>The Selaginella genome identifies genetic changes associated with the evolution of vascular plants.</title>
        <authorList>
            <person name="Banks J.A."/>
            <person name="Nishiyama T."/>
            <person name="Hasebe M."/>
            <person name="Bowman J.L."/>
            <person name="Gribskov M."/>
            <person name="dePamphilis C."/>
            <person name="Albert V.A."/>
            <person name="Aono N."/>
            <person name="Aoyama T."/>
            <person name="Ambrose B.A."/>
            <person name="Ashton N.W."/>
            <person name="Axtell M.J."/>
            <person name="Barker E."/>
            <person name="Barker M.S."/>
            <person name="Bennetzen J.L."/>
            <person name="Bonawitz N.D."/>
            <person name="Chapple C."/>
            <person name="Cheng C."/>
            <person name="Correa L.G."/>
            <person name="Dacre M."/>
            <person name="DeBarry J."/>
            <person name="Dreyer I."/>
            <person name="Elias M."/>
            <person name="Engstrom E.M."/>
            <person name="Estelle M."/>
            <person name="Feng L."/>
            <person name="Finet C."/>
            <person name="Floyd S.K."/>
            <person name="Frommer W.B."/>
            <person name="Fujita T."/>
            <person name="Gramzow L."/>
            <person name="Gutensohn M."/>
            <person name="Harholt J."/>
            <person name="Hattori M."/>
            <person name="Heyl A."/>
            <person name="Hirai T."/>
            <person name="Hiwatashi Y."/>
            <person name="Ishikawa M."/>
            <person name="Iwata M."/>
            <person name="Karol K.G."/>
            <person name="Koehler B."/>
            <person name="Kolukisaoglu U."/>
            <person name="Kubo M."/>
            <person name="Kurata T."/>
            <person name="Lalonde S."/>
            <person name="Li K."/>
            <person name="Li Y."/>
            <person name="Litt A."/>
            <person name="Lyons E."/>
            <person name="Manning G."/>
            <person name="Maruyama T."/>
            <person name="Michael T.P."/>
            <person name="Mikami K."/>
            <person name="Miyazaki S."/>
            <person name="Morinaga S."/>
            <person name="Murata T."/>
            <person name="Mueller-Roeber B."/>
            <person name="Nelson D.R."/>
            <person name="Obara M."/>
            <person name="Oguri Y."/>
            <person name="Olmstead R.G."/>
            <person name="Onodera N."/>
            <person name="Petersen B.L."/>
            <person name="Pils B."/>
            <person name="Prigge M."/>
            <person name="Rensing S.A."/>
            <person name="Riano-Pachon D.M."/>
            <person name="Roberts A.W."/>
            <person name="Sato Y."/>
            <person name="Scheller H.V."/>
            <person name="Schulz B."/>
            <person name="Schulz C."/>
            <person name="Shakirov E.V."/>
            <person name="Shibagaki N."/>
            <person name="Shinohara N."/>
            <person name="Shippen D.E."/>
            <person name="Soerensen I."/>
            <person name="Sotooka R."/>
            <person name="Sugimoto N."/>
            <person name="Sugita M."/>
            <person name="Sumikawa N."/>
            <person name="Tanurdzic M."/>
            <person name="Theissen G."/>
            <person name="Ulvskov P."/>
            <person name="Wakazuki S."/>
            <person name="Weng J.K."/>
            <person name="Willats W.W."/>
            <person name="Wipf D."/>
            <person name="Wolf P.G."/>
            <person name="Yang L."/>
            <person name="Zimmer A.D."/>
            <person name="Zhu Q."/>
            <person name="Mitros T."/>
            <person name="Hellsten U."/>
            <person name="Loque D."/>
            <person name="Otillar R."/>
            <person name="Salamov A."/>
            <person name="Schmutz J."/>
            <person name="Shapiro H."/>
            <person name="Lindquist E."/>
            <person name="Lucas S."/>
            <person name="Rokhsar D."/>
            <person name="Grigoriev I.V."/>
        </authorList>
    </citation>
    <scope>NUCLEOTIDE SEQUENCE [LARGE SCALE GENOMIC DNA]</scope>
</reference>
<evidence type="ECO:0000256" key="4">
    <source>
        <dbReference type="ARBA" id="ARBA00022729"/>
    </source>
</evidence>